<feature type="transmembrane region" description="Helical" evidence="20">
    <location>
        <begin position="129"/>
        <end position="149"/>
    </location>
</feature>
<keyword evidence="12 19" id="KW-0249">Electron transport</keyword>
<dbReference type="PROSITE" id="PS50855">
    <property type="entry name" value="COX1"/>
    <property type="match status" value="1"/>
</dbReference>
<dbReference type="CDD" id="cd01661">
    <property type="entry name" value="cbb3_Oxidase_I"/>
    <property type="match status" value="1"/>
</dbReference>
<feature type="transmembrane region" description="Helical" evidence="20">
    <location>
        <begin position="341"/>
        <end position="363"/>
    </location>
</feature>
<evidence type="ECO:0000256" key="6">
    <source>
        <dbReference type="ARBA" id="ARBA00022475"/>
    </source>
</evidence>
<keyword evidence="24" id="KW-1185">Reference proteome</keyword>
<dbReference type="EC" id="7.1.1.9" evidence="4"/>
<evidence type="ECO:0000259" key="22">
    <source>
        <dbReference type="PROSITE" id="PS51007"/>
    </source>
</evidence>
<dbReference type="eggNOG" id="COG2993">
    <property type="taxonomic scope" value="Bacteria"/>
</dbReference>
<evidence type="ECO:0000256" key="5">
    <source>
        <dbReference type="ARBA" id="ARBA00022448"/>
    </source>
</evidence>
<dbReference type="PANTHER" id="PTHR10422:SF29">
    <property type="entry name" value="CYTOCHROME C OXIDASE SUBUNIT 1 HOMOLOG, BACTEROID"/>
    <property type="match status" value="1"/>
</dbReference>
<evidence type="ECO:0000256" key="9">
    <source>
        <dbReference type="ARBA" id="ARBA00022692"/>
    </source>
</evidence>
<dbReference type="HOGENOM" id="CLU_017702_0_0_10"/>
<evidence type="ECO:0000256" key="17">
    <source>
        <dbReference type="ARBA" id="ARBA00047816"/>
    </source>
</evidence>
<evidence type="ECO:0000256" key="15">
    <source>
        <dbReference type="ARBA" id="ARBA00023008"/>
    </source>
</evidence>
<dbReference type="STRING" id="655815.ZPR_2301"/>
<feature type="transmembrane region" description="Helical" evidence="20">
    <location>
        <begin position="202"/>
        <end position="224"/>
    </location>
</feature>
<feature type="binding site" evidence="18">
    <location>
        <position position="206"/>
    </location>
    <ligand>
        <name>Cu cation</name>
        <dbReference type="ChEBI" id="CHEBI:23378"/>
        <label>B</label>
    </ligand>
</feature>
<dbReference type="AlphaFoldDB" id="D5BC26"/>
<comment type="cofactor">
    <cofactor evidence="1">
        <name>heme b</name>
        <dbReference type="ChEBI" id="CHEBI:60344"/>
    </cofactor>
</comment>
<name>D5BC26_ZUNPS</name>
<feature type="transmembrane region" description="Helical" evidence="20">
    <location>
        <begin position="383"/>
        <end position="403"/>
    </location>
</feature>
<dbReference type="Gene3D" id="1.10.760.10">
    <property type="entry name" value="Cytochrome c-like domain"/>
    <property type="match status" value="1"/>
</dbReference>
<evidence type="ECO:0000256" key="7">
    <source>
        <dbReference type="ARBA" id="ARBA00022617"/>
    </source>
</evidence>
<dbReference type="GO" id="GO:0005886">
    <property type="term" value="C:plasma membrane"/>
    <property type="evidence" value="ECO:0007669"/>
    <property type="project" value="UniProtKB-SubCell"/>
</dbReference>
<keyword evidence="16 20" id="KW-0472">Membrane</keyword>
<dbReference type="NCBIfam" id="TIGR00781">
    <property type="entry name" value="ccoO"/>
    <property type="match status" value="1"/>
</dbReference>
<feature type="transmembrane region" description="Helical" evidence="20">
    <location>
        <begin position="305"/>
        <end position="321"/>
    </location>
</feature>
<dbReference type="Pfam" id="PF02433">
    <property type="entry name" value="FixO"/>
    <property type="match status" value="1"/>
</dbReference>
<comment type="cofactor">
    <cofactor evidence="18">
        <name>heme</name>
        <dbReference type="ChEBI" id="CHEBI:30413"/>
    </cofactor>
    <text evidence="18">Binds 2 heme groups per subunit, denoted as high- and low-spin.</text>
</comment>
<dbReference type="NCBIfam" id="NF011053">
    <property type="entry name" value="PRK14485.1"/>
    <property type="match status" value="1"/>
</dbReference>
<keyword evidence="11" id="KW-1278">Translocase</keyword>
<comment type="similarity">
    <text evidence="19">Belongs to the heme-copper respiratory oxidase family.</text>
</comment>
<dbReference type="InterPro" id="IPR036927">
    <property type="entry name" value="Cyt_c_oxase-like_su1_sf"/>
</dbReference>
<dbReference type="EMBL" id="CP001650">
    <property type="protein sequence ID" value="ADF52625.1"/>
    <property type="molecule type" value="Genomic_DNA"/>
</dbReference>
<evidence type="ECO:0000256" key="11">
    <source>
        <dbReference type="ARBA" id="ARBA00022967"/>
    </source>
</evidence>
<dbReference type="KEGG" id="zpr:ZPR_2301"/>
<evidence type="ECO:0000256" key="10">
    <source>
        <dbReference type="ARBA" id="ARBA00022723"/>
    </source>
</evidence>
<feature type="binding site" description="axial binding residue" evidence="18">
    <location>
        <position position="346"/>
    </location>
    <ligand>
        <name>heme b</name>
        <dbReference type="ChEBI" id="CHEBI:60344"/>
        <label>1; low-spin</label>
    </ligand>
    <ligandPart>
        <name>Fe</name>
        <dbReference type="ChEBI" id="CHEBI:18248"/>
    </ligandPart>
</feature>
<dbReference type="InterPro" id="IPR003468">
    <property type="entry name" value="Cyt_c_oxidase_monohaem-su/FixO"/>
</dbReference>
<evidence type="ECO:0000256" key="19">
    <source>
        <dbReference type="RuleBase" id="RU000370"/>
    </source>
</evidence>
<evidence type="ECO:0000256" key="13">
    <source>
        <dbReference type="ARBA" id="ARBA00022989"/>
    </source>
</evidence>
<sequence>MEKEQFYYDNKIVRKFINATVFWGIVGMSVGLLLAFMFLFPNLTDGISWLSFGRLRPLHTNAVIFAFVGNAIFAGVYYSTQRLLKARMWSDALSNFNFWGWQAIIVAAAITLPLGYTTSKEYAELEWPIDISIALVWVAFGANLIGTILKRRQRHLYVAIWFYLATFVTVAVLHIVNSIELPVSALKSYSVYAGVQDALVQWWYGHNAVAFFLTTPFLGLMYYFVPKAANRPVYSYRLSIVHFWSLIFIYIWAGPHHLLYSALPDWAQNLGVAFSVMLIAPSWGGMINGLLTLRGAWDKVRTDPVLKFMVVAITGYGMATFEGPMLSLKNVNAIAHFSDWIIAHVHVGALAWNGFLTFGMIYWLVPRLFKTKLWSVKLANAHFWIGTLGIIMYALPMYVAGFVQASMWKQFNPDGTLTYGNFLETLTEIIPMYWMRAIGGSLYIVGAFIALYNVYRTAKQGSKVTDELAEAAPLAKITSKRTSKEGYHTWLERRPVKLTIFATIAILIGGMVQIIPSLMVDEYVPVISSVKPYTPLELEGRDLYIREGCVGCHSQMIRPFRSEVERYGEYSKSGEYVYDHPFLWGSKRTGPDLFRVGGKYSDNWHLNHLYDPQSTSSGSIMPSYKWLLNRELDKSSTEDKMEAMVSLGVPYTQAEIDRAQQWMIEQGTQIEKNLYSDPDFAKTYEADKIYAKENGEEFVEMRNREIVALIAYLQRLGTDIKVKNVDEAQEADILGESRGGLGVIQ</sequence>
<dbReference type="GO" id="GO:0004129">
    <property type="term" value="F:cytochrome-c oxidase activity"/>
    <property type="evidence" value="ECO:0007669"/>
    <property type="project" value="UniProtKB-EC"/>
</dbReference>
<dbReference type="NCBIfam" id="NF011055">
    <property type="entry name" value="PRK14487.1"/>
    <property type="match status" value="1"/>
</dbReference>
<keyword evidence="8 19" id="KW-0679">Respiratory chain</keyword>
<keyword evidence="14 18" id="KW-0408">Iron</keyword>
<feature type="transmembrane region" description="Helical" evidence="20">
    <location>
        <begin position="273"/>
        <end position="293"/>
    </location>
</feature>
<gene>
    <name evidence="23" type="ordered locus">ZPR_2301</name>
</gene>
<evidence type="ECO:0000256" key="18">
    <source>
        <dbReference type="PIRSR" id="PIRSR604677-50"/>
    </source>
</evidence>
<feature type="transmembrane region" description="Helical" evidence="20">
    <location>
        <begin position="98"/>
        <end position="117"/>
    </location>
</feature>
<dbReference type="GO" id="GO:0022904">
    <property type="term" value="P:respiratory electron transport chain"/>
    <property type="evidence" value="ECO:0007669"/>
    <property type="project" value="TreeGrafter"/>
</dbReference>
<evidence type="ECO:0000256" key="14">
    <source>
        <dbReference type="ARBA" id="ARBA00023004"/>
    </source>
</evidence>
<proteinExistence type="inferred from homology"/>
<dbReference type="PANTHER" id="PTHR10422">
    <property type="entry name" value="CYTOCHROME C OXIDASE SUBUNIT 1"/>
    <property type="match status" value="1"/>
</dbReference>
<dbReference type="InterPro" id="IPR023616">
    <property type="entry name" value="Cyt_c_oxase-like_su1_dom"/>
</dbReference>
<dbReference type="InterPro" id="IPR000883">
    <property type="entry name" value="Cyt_C_Oxase_1"/>
</dbReference>
<dbReference type="eggNOG" id="COG3278">
    <property type="taxonomic scope" value="Bacteria"/>
</dbReference>
<evidence type="ECO:0000256" key="3">
    <source>
        <dbReference type="ARBA" id="ARBA00004673"/>
    </source>
</evidence>
<feature type="binding site" description="axial binding residue" evidence="18">
    <location>
        <position position="59"/>
    </location>
    <ligand>
        <name>heme b</name>
        <dbReference type="ChEBI" id="CHEBI:60344"/>
        <label>1; low-spin</label>
    </ligand>
    <ligandPart>
        <name>Fe</name>
        <dbReference type="ChEBI" id="CHEBI:18248"/>
    </ligandPart>
</feature>
<dbReference type="InterPro" id="IPR036909">
    <property type="entry name" value="Cyt_c-like_dom_sf"/>
</dbReference>
<feature type="transmembrane region" description="Helical" evidence="20">
    <location>
        <begin position="236"/>
        <end position="253"/>
    </location>
</feature>
<feature type="transmembrane region" description="Helical" evidence="20">
    <location>
        <begin position="433"/>
        <end position="455"/>
    </location>
</feature>
<feature type="transmembrane region" description="Helical" evidence="20">
    <location>
        <begin position="498"/>
        <end position="519"/>
    </location>
</feature>
<evidence type="ECO:0000313" key="24">
    <source>
        <dbReference type="Proteomes" id="UP000001654"/>
    </source>
</evidence>
<evidence type="ECO:0000256" key="16">
    <source>
        <dbReference type="ARBA" id="ARBA00023136"/>
    </source>
</evidence>
<dbReference type="OrthoDB" id="9806838at2"/>
<feature type="transmembrane region" description="Helical" evidence="20">
    <location>
        <begin position="60"/>
        <end position="78"/>
    </location>
</feature>
<evidence type="ECO:0000256" key="8">
    <source>
        <dbReference type="ARBA" id="ARBA00022660"/>
    </source>
</evidence>
<evidence type="ECO:0000256" key="4">
    <source>
        <dbReference type="ARBA" id="ARBA00012949"/>
    </source>
</evidence>
<keyword evidence="7 18" id="KW-0349">Heme</keyword>
<evidence type="ECO:0000256" key="20">
    <source>
        <dbReference type="SAM" id="Phobius"/>
    </source>
</evidence>
<dbReference type="InterPro" id="IPR009056">
    <property type="entry name" value="Cyt_c-like_dom"/>
</dbReference>
<dbReference type="Pfam" id="PF00115">
    <property type="entry name" value="COX1"/>
    <property type="match status" value="1"/>
</dbReference>
<feature type="binding site" evidence="18">
    <location>
        <position position="256"/>
    </location>
    <ligand>
        <name>Cu cation</name>
        <dbReference type="ChEBI" id="CHEBI:23378"/>
        <label>B</label>
    </ligand>
</feature>
<evidence type="ECO:0000256" key="1">
    <source>
        <dbReference type="ARBA" id="ARBA00001970"/>
    </source>
</evidence>
<evidence type="ECO:0000256" key="2">
    <source>
        <dbReference type="ARBA" id="ARBA00004651"/>
    </source>
</evidence>
<evidence type="ECO:0000259" key="21">
    <source>
        <dbReference type="PROSITE" id="PS50855"/>
    </source>
</evidence>
<feature type="binding site" evidence="18">
    <location>
        <position position="257"/>
    </location>
    <ligand>
        <name>Cu cation</name>
        <dbReference type="ChEBI" id="CHEBI:23378"/>
        <label>B</label>
    </ligand>
</feature>
<keyword evidence="10 18" id="KW-0479">Metal-binding</keyword>
<dbReference type="InterPro" id="IPR004677">
    <property type="entry name" value="Cyt_c_oxidase_cbb3_su1"/>
</dbReference>
<accession>D5BC26</accession>
<feature type="domain" description="Cytochrome oxidase subunit I profile" evidence="21">
    <location>
        <begin position="16"/>
        <end position="498"/>
    </location>
</feature>
<evidence type="ECO:0000313" key="23">
    <source>
        <dbReference type="EMBL" id="ADF52625.1"/>
    </source>
</evidence>
<keyword evidence="15" id="KW-0186">Copper</keyword>
<protein>
    <recommendedName>
        <fullName evidence="4">cytochrome-c oxidase</fullName>
        <ecNumber evidence="4">7.1.1.9</ecNumber>
    </recommendedName>
</protein>
<dbReference type="Proteomes" id="UP000001654">
    <property type="component" value="Chromosome"/>
</dbReference>
<dbReference type="InterPro" id="IPR023615">
    <property type="entry name" value="Cyt_c_Oxase_su1_BS"/>
</dbReference>
<dbReference type="GO" id="GO:0046872">
    <property type="term" value="F:metal ion binding"/>
    <property type="evidence" value="ECO:0007669"/>
    <property type="project" value="UniProtKB-KW"/>
</dbReference>
<comment type="cofactor">
    <cofactor evidence="18">
        <name>Cu(2+)</name>
        <dbReference type="ChEBI" id="CHEBI:29036"/>
    </cofactor>
    <text evidence="18">Binds 1 copper ion per subunit, denoted as copper B.</text>
</comment>
<dbReference type="NCBIfam" id="TIGR00780">
    <property type="entry name" value="ccoN"/>
    <property type="match status" value="1"/>
</dbReference>
<keyword evidence="5 19" id="KW-0813">Transport</keyword>
<feature type="domain" description="Cytochrome c" evidence="22">
    <location>
        <begin position="535"/>
        <end position="667"/>
    </location>
</feature>
<comment type="catalytic activity">
    <reaction evidence="17">
        <text>4 Fe(II)-[cytochrome c] + O2 + 8 H(+)(in) = 4 Fe(III)-[cytochrome c] + 2 H2O + 4 H(+)(out)</text>
        <dbReference type="Rhea" id="RHEA:11436"/>
        <dbReference type="Rhea" id="RHEA-COMP:10350"/>
        <dbReference type="Rhea" id="RHEA-COMP:14399"/>
        <dbReference type="ChEBI" id="CHEBI:15377"/>
        <dbReference type="ChEBI" id="CHEBI:15378"/>
        <dbReference type="ChEBI" id="CHEBI:15379"/>
        <dbReference type="ChEBI" id="CHEBI:29033"/>
        <dbReference type="ChEBI" id="CHEBI:29034"/>
        <dbReference type="EC" id="7.1.1.9"/>
    </reaction>
</comment>
<comment type="subcellular location">
    <subcellularLocation>
        <location evidence="2">Cell membrane</location>
        <topology evidence="2">Multi-pass membrane protein</topology>
    </subcellularLocation>
</comment>
<dbReference type="PROSITE" id="PS00077">
    <property type="entry name" value="COX1_CUB"/>
    <property type="match status" value="1"/>
</dbReference>
<comment type="pathway">
    <text evidence="3">Energy metabolism; oxidative phosphorylation.</text>
</comment>
<dbReference type="GO" id="GO:0020037">
    <property type="term" value="F:heme binding"/>
    <property type="evidence" value="ECO:0007669"/>
    <property type="project" value="InterPro"/>
</dbReference>
<dbReference type="GO" id="GO:0015990">
    <property type="term" value="P:electron transport coupled proton transport"/>
    <property type="evidence" value="ECO:0007669"/>
    <property type="project" value="TreeGrafter"/>
</dbReference>
<feature type="transmembrane region" description="Helical" evidence="20">
    <location>
        <begin position="156"/>
        <end position="176"/>
    </location>
</feature>
<feature type="transmembrane region" description="Helical" evidence="20">
    <location>
        <begin position="21"/>
        <end position="40"/>
    </location>
</feature>
<organism evidence="23 24">
    <name type="scientific">Zunongwangia profunda (strain DSM 18752 / CCTCC AB 206139 / SM-A87)</name>
    <name type="common">Wangia profunda</name>
    <dbReference type="NCBI Taxonomy" id="655815"/>
    <lineage>
        <taxon>Bacteria</taxon>
        <taxon>Pseudomonadati</taxon>
        <taxon>Bacteroidota</taxon>
        <taxon>Flavobacteriia</taxon>
        <taxon>Flavobacteriales</taxon>
        <taxon>Flavobacteriaceae</taxon>
        <taxon>Zunongwangia</taxon>
    </lineage>
</organism>
<dbReference type="PROSITE" id="PS51007">
    <property type="entry name" value="CYTC"/>
    <property type="match status" value="1"/>
</dbReference>
<keyword evidence="13 20" id="KW-1133">Transmembrane helix</keyword>
<dbReference type="Gene3D" id="1.20.210.10">
    <property type="entry name" value="Cytochrome c oxidase-like, subunit I domain"/>
    <property type="match status" value="1"/>
</dbReference>
<dbReference type="SUPFAM" id="SSF46626">
    <property type="entry name" value="Cytochrome c"/>
    <property type="match status" value="1"/>
</dbReference>
<dbReference type="GO" id="GO:0009060">
    <property type="term" value="P:aerobic respiration"/>
    <property type="evidence" value="ECO:0007669"/>
    <property type="project" value="InterPro"/>
</dbReference>
<keyword evidence="9 19" id="KW-0812">Transmembrane</keyword>
<keyword evidence="6" id="KW-1003">Cell membrane</keyword>
<dbReference type="RefSeq" id="WP_013071726.1">
    <property type="nucleotide sequence ID" value="NC_014041.1"/>
</dbReference>
<dbReference type="SUPFAM" id="SSF81442">
    <property type="entry name" value="Cytochrome c oxidase subunit I-like"/>
    <property type="match status" value="1"/>
</dbReference>
<feature type="binding site" description="axial binding residue" evidence="18">
    <location>
        <position position="344"/>
    </location>
    <ligand>
        <name>heme b</name>
        <dbReference type="ChEBI" id="CHEBI:60344"/>
        <label>2; high-spin</label>
    </ligand>
    <ligandPart>
        <name>Fe</name>
        <dbReference type="ChEBI" id="CHEBI:18248"/>
    </ligandPart>
</feature>
<reference evidence="23 24" key="1">
    <citation type="journal article" date="2010" name="BMC Genomics">
        <title>The complete genome of Zunongwangia profunda SM-A87 reveals its adaptation to the deep-sea environment and ecological role in sedimentary organic nitrogen degradation.</title>
        <authorList>
            <person name="Qin Q.L."/>
            <person name="Zhang X.Y."/>
            <person name="Wang X.M."/>
            <person name="Liu G.M."/>
            <person name="Chen X.L."/>
            <person name="Xie B.B."/>
            <person name="Dang H.Y."/>
            <person name="Zhou B.C."/>
            <person name="Yu J."/>
            <person name="Zhang Y.Z."/>
        </authorList>
    </citation>
    <scope>NUCLEOTIDE SEQUENCE [LARGE SCALE GENOMIC DNA]</scope>
    <source>
        <strain evidence="24">DSM 18752 / CCTCC AB 206139 / SM-A87</strain>
    </source>
</reference>
<evidence type="ECO:0000256" key="12">
    <source>
        <dbReference type="ARBA" id="ARBA00022982"/>
    </source>
</evidence>